<comment type="similarity">
    <text evidence="3">Belongs to the etk/wzc family.</text>
</comment>
<protein>
    <submittedName>
        <fullName evidence="18">AAA family ATPase</fullName>
    </submittedName>
</protein>
<dbReference type="InterPro" id="IPR050445">
    <property type="entry name" value="Bact_polysacc_biosynth/exp"/>
</dbReference>
<sequence>MDFRTFVRTILLHWKLVVGAVLACLAGAAAITAFQTKSYESSATVLLSFSGETDLMQVYQGTQAAQERLSSYAAIAGGHAVAERAVEQFHLPVSADILASETKVAFTPKSTLFTITVTDTEPNRAAALAKAVADEFTIMVGTLGSGPKVPAAPVAPQPTAAPPPPSAAPASDQPPADDTTTPVSATTTVSAPDPQQVSTQQTSPPPAQLPVARATVVEQPGVPDKPVKPVPVRNMAMGLVAGLLLGTGVALTREAADRTVRDRAKLESLTGLPTLAELPGHRGNAPRFGTDISFDDAVRGLRARLLRAMGPGTNRVLLTAPFGGEGTTTTAINLARAFAELGEDVLLIEGDPRRPTIAGLLKVESGEGLSNALSNPDIATEATKPTSIPKLFVLAARAVRRETMPTSAFLPEVLDKVLKDVAKTFERTVVDGPPVLASADSGLLGGAVDATVLVARAGRTTEDELSDAITALRAAGAHVVGTVLTDARIARHTRAATRTYRAKVSGPA</sequence>
<evidence type="ECO:0000256" key="13">
    <source>
        <dbReference type="ARBA" id="ARBA00023137"/>
    </source>
</evidence>
<feature type="compositionally biased region" description="Pro residues" evidence="15">
    <location>
        <begin position="153"/>
        <end position="167"/>
    </location>
</feature>
<keyword evidence="6" id="KW-0808">Transferase</keyword>
<comment type="catalytic activity">
    <reaction evidence="14">
        <text>L-tyrosyl-[protein] + ATP = O-phospho-L-tyrosyl-[protein] + ADP + H(+)</text>
        <dbReference type="Rhea" id="RHEA:10596"/>
        <dbReference type="Rhea" id="RHEA-COMP:10136"/>
        <dbReference type="Rhea" id="RHEA-COMP:20101"/>
        <dbReference type="ChEBI" id="CHEBI:15378"/>
        <dbReference type="ChEBI" id="CHEBI:30616"/>
        <dbReference type="ChEBI" id="CHEBI:46858"/>
        <dbReference type="ChEBI" id="CHEBI:61978"/>
        <dbReference type="ChEBI" id="CHEBI:456216"/>
    </reaction>
</comment>
<keyword evidence="11" id="KW-1133">Transmembrane helix</keyword>
<dbReference type="InterPro" id="IPR005702">
    <property type="entry name" value="Wzc-like_C"/>
</dbReference>
<comment type="subcellular location">
    <subcellularLocation>
        <location evidence="1">Cell inner membrane</location>
        <topology evidence="1">Multi-pass membrane protein</topology>
    </subcellularLocation>
</comment>
<dbReference type="InterPro" id="IPR027417">
    <property type="entry name" value="P-loop_NTPase"/>
</dbReference>
<dbReference type="Proteomes" id="UP000510682">
    <property type="component" value="Chromosome"/>
</dbReference>
<dbReference type="RefSeq" id="WP_180915144.1">
    <property type="nucleotide sequence ID" value="NZ_CP059165.1"/>
</dbReference>
<dbReference type="AlphaFoldDB" id="A0A7D6DWK2"/>
<accession>A0A7D6DWK2</accession>
<dbReference type="KEGG" id="mgor:H0P51_23010"/>
<dbReference type="CDD" id="cd05387">
    <property type="entry name" value="BY-kinase"/>
    <property type="match status" value="1"/>
</dbReference>
<evidence type="ECO:0000313" key="18">
    <source>
        <dbReference type="EMBL" id="QLL06567.1"/>
    </source>
</evidence>
<evidence type="ECO:0000256" key="14">
    <source>
        <dbReference type="ARBA" id="ARBA00053015"/>
    </source>
</evidence>
<evidence type="ECO:0000256" key="11">
    <source>
        <dbReference type="ARBA" id="ARBA00022989"/>
    </source>
</evidence>
<keyword evidence="9" id="KW-0418">Kinase</keyword>
<dbReference type="InterPro" id="IPR003856">
    <property type="entry name" value="LPS_length_determ_N"/>
</dbReference>
<organism evidence="18 19">
    <name type="scientific">Mycobacterium vicinigordonae</name>
    <dbReference type="NCBI Taxonomy" id="1719132"/>
    <lineage>
        <taxon>Bacteria</taxon>
        <taxon>Bacillati</taxon>
        <taxon>Actinomycetota</taxon>
        <taxon>Actinomycetes</taxon>
        <taxon>Mycobacteriales</taxon>
        <taxon>Mycobacteriaceae</taxon>
        <taxon>Mycobacterium</taxon>
    </lineage>
</organism>
<feature type="compositionally biased region" description="Low complexity" evidence="15">
    <location>
        <begin position="168"/>
        <end position="202"/>
    </location>
</feature>
<evidence type="ECO:0000256" key="4">
    <source>
        <dbReference type="ARBA" id="ARBA00022475"/>
    </source>
</evidence>
<keyword evidence="19" id="KW-1185">Reference proteome</keyword>
<evidence type="ECO:0000256" key="8">
    <source>
        <dbReference type="ARBA" id="ARBA00022741"/>
    </source>
</evidence>
<evidence type="ECO:0000259" key="16">
    <source>
        <dbReference type="Pfam" id="PF02706"/>
    </source>
</evidence>
<evidence type="ECO:0000259" key="17">
    <source>
        <dbReference type="Pfam" id="PF13614"/>
    </source>
</evidence>
<dbReference type="PANTHER" id="PTHR32309:SF31">
    <property type="entry name" value="CAPSULAR EXOPOLYSACCHARIDE FAMILY"/>
    <property type="match status" value="1"/>
</dbReference>
<dbReference type="InterPro" id="IPR025669">
    <property type="entry name" value="AAA_dom"/>
</dbReference>
<reference evidence="18" key="1">
    <citation type="submission" date="2020-07" db="EMBL/GenBank/DDBJ databases">
        <title>Description of Mycobacterium gordonae subsp. intergordonae subsp.nov. and Mycobacterium gordonae subsp. gordonae subsp. nov.</title>
        <authorList>
            <person name="Huang H."/>
        </authorList>
    </citation>
    <scope>NUCLEOTIDE SEQUENCE [LARGE SCALE GENOMIC DNA]</scope>
    <source>
        <strain evidence="18">24T</strain>
    </source>
</reference>
<dbReference type="Gene3D" id="3.40.50.300">
    <property type="entry name" value="P-loop containing nucleotide triphosphate hydrolases"/>
    <property type="match status" value="1"/>
</dbReference>
<evidence type="ECO:0000313" key="19">
    <source>
        <dbReference type="Proteomes" id="UP000510682"/>
    </source>
</evidence>
<reference evidence="18" key="2">
    <citation type="submission" date="2020-07" db="EMBL/GenBank/DDBJ databases">
        <authorList>
            <person name="Yu X."/>
        </authorList>
    </citation>
    <scope>NUCLEOTIDE SEQUENCE [LARGE SCALE GENOMIC DNA]</scope>
    <source>
        <strain evidence="18">24T</strain>
    </source>
</reference>
<name>A0A7D6DWK2_9MYCO</name>
<dbReference type="EMBL" id="CP059165">
    <property type="protein sequence ID" value="QLL06567.1"/>
    <property type="molecule type" value="Genomic_DNA"/>
</dbReference>
<dbReference type="GO" id="GO:0004713">
    <property type="term" value="F:protein tyrosine kinase activity"/>
    <property type="evidence" value="ECO:0007669"/>
    <property type="project" value="TreeGrafter"/>
</dbReference>
<evidence type="ECO:0000256" key="7">
    <source>
        <dbReference type="ARBA" id="ARBA00022692"/>
    </source>
</evidence>
<gene>
    <name evidence="18" type="ORF">H0P51_23010</name>
</gene>
<evidence type="ECO:0000256" key="5">
    <source>
        <dbReference type="ARBA" id="ARBA00022519"/>
    </source>
</evidence>
<dbReference type="Pfam" id="PF02706">
    <property type="entry name" value="Wzz"/>
    <property type="match status" value="1"/>
</dbReference>
<feature type="domain" description="Polysaccharide chain length determinant N-terminal" evidence="16">
    <location>
        <begin position="1"/>
        <end position="70"/>
    </location>
</feature>
<dbReference type="PANTHER" id="PTHR32309">
    <property type="entry name" value="TYROSINE-PROTEIN KINASE"/>
    <property type="match status" value="1"/>
</dbReference>
<dbReference type="SUPFAM" id="SSF52540">
    <property type="entry name" value="P-loop containing nucleoside triphosphate hydrolases"/>
    <property type="match status" value="1"/>
</dbReference>
<keyword evidence="13" id="KW-0829">Tyrosine-protein kinase</keyword>
<feature type="region of interest" description="Disordered" evidence="15">
    <location>
        <begin position="149"/>
        <end position="208"/>
    </location>
</feature>
<dbReference type="GO" id="GO:0005886">
    <property type="term" value="C:plasma membrane"/>
    <property type="evidence" value="ECO:0007669"/>
    <property type="project" value="UniProtKB-SubCell"/>
</dbReference>
<dbReference type="Pfam" id="PF13614">
    <property type="entry name" value="AAA_31"/>
    <property type="match status" value="1"/>
</dbReference>
<evidence type="ECO:0000256" key="6">
    <source>
        <dbReference type="ARBA" id="ARBA00022679"/>
    </source>
</evidence>
<keyword evidence="10" id="KW-0067">ATP-binding</keyword>
<evidence type="ECO:0000256" key="2">
    <source>
        <dbReference type="ARBA" id="ARBA00006683"/>
    </source>
</evidence>
<keyword evidence="8" id="KW-0547">Nucleotide-binding</keyword>
<feature type="domain" description="AAA" evidence="17">
    <location>
        <begin position="323"/>
        <end position="438"/>
    </location>
</feature>
<comment type="similarity">
    <text evidence="2">Belongs to the CpsC/CapA family.</text>
</comment>
<proteinExistence type="inferred from homology"/>
<keyword evidence="12" id="KW-0472">Membrane</keyword>
<evidence type="ECO:0000256" key="3">
    <source>
        <dbReference type="ARBA" id="ARBA00008883"/>
    </source>
</evidence>
<evidence type="ECO:0000256" key="15">
    <source>
        <dbReference type="SAM" id="MobiDB-lite"/>
    </source>
</evidence>
<evidence type="ECO:0000256" key="9">
    <source>
        <dbReference type="ARBA" id="ARBA00022777"/>
    </source>
</evidence>
<keyword evidence="4" id="KW-1003">Cell membrane</keyword>
<evidence type="ECO:0000256" key="1">
    <source>
        <dbReference type="ARBA" id="ARBA00004429"/>
    </source>
</evidence>
<evidence type="ECO:0000256" key="12">
    <source>
        <dbReference type="ARBA" id="ARBA00023136"/>
    </source>
</evidence>
<keyword evidence="5" id="KW-0997">Cell inner membrane</keyword>
<keyword evidence="7" id="KW-0812">Transmembrane</keyword>
<evidence type="ECO:0000256" key="10">
    <source>
        <dbReference type="ARBA" id="ARBA00022840"/>
    </source>
</evidence>